<evidence type="ECO:0000313" key="10">
    <source>
        <dbReference type="Proteomes" id="UP000076408"/>
    </source>
</evidence>
<accession>A0A182YLA8</accession>
<dbReference type="STRING" id="30069.A0A182YLA8"/>
<dbReference type="VEuPathDB" id="VectorBase:ASTEI20_043341"/>
<dbReference type="PANTHER" id="PTHR11005">
    <property type="entry name" value="LYSOSOMAL ACID LIPASE-RELATED"/>
    <property type="match status" value="1"/>
</dbReference>
<dbReference type="GO" id="GO:0016788">
    <property type="term" value="F:hydrolase activity, acting on ester bonds"/>
    <property type="evidence" value="ECO:0007669"/>
    <property type="project" value="InterPro"/>
</dbReference>
<sequence length="430" mass="48909">MGTSCVQILLIGAYISWSSGDIVFREEDAVLTTVKQEPTPLFQLFNRIILCVLIVYFRYTIRFQPEITQKYGYASEVHNIVTEDGYIVELHRIRASPVSGPADPRKLPVLLMHGLMGSSADWILIGPEEALPYLLSDRGHDVWLGNARGNRYSRNHTYLPLEEREFWDFSFHEIGFYDLPAMVDHVLAETGQTQLHYVGHSQGTTVFFVLNSLRPEYNRKFRLMQALAPAVFLTHLQNPFLRFLAQHETVALQFVNSFGIYEMKPFPEEMNRLAKALCPDFYSRALCLDAMHTMTGNKYHHISQLGFPMLMHHLPAGCSLKQVAHFGQEVISGHFRPYDFGAEENRRRYAGSDMPPDYDLTKVTVPVVVFYGLADQLTHPTDVRLLAGRLPNLVALNQLPNATFNHMDFLLAGDVKDALYDSIIGNVEQA</sequence>
<reference evidence="10" key="1">
    <citation type="journal article" date="2014" name="Genome Biol.">
        <title>Genome analysis of a major urban malaria vector mosquito, Anopheles stephensi.</title>
        <authorList>
            <person name="Jiang X."/>
            <person name="Peery A."/>
            <person name="Hall A.B."/>
            <person name="Sharma A."/>
            <person name="Chen X.G."/>
            <person name="Waterhouse R.M."/>
            <person name="Komissarov A."/>
            <person name="Riehle M.M."/>
            <person name="Shouche Y."/>
            <person name="Sharakhova M.V."/>
            <person name="Lawson D."/>
            <person name="Pakpour N."/>
            <person name="Arensburger P."/>
            <person name="Davidson V.L."/>
            <person name="Eiglmeier K."/>
            <person name="Emrich S."/>
            <person name="George P."/>
            <person name="Kennedy R.C."/>
            <person name="Mane S.P."/>
            <person name="Maslen G."/>
            <person name="Oringanje C."/>
            <person name="Qi Y."/>
            <person name="Settlage R."/>
            <person name="Tojo M."/>
            <person name="Tubio J.M."/>
            <person name="Unger M.F."/>
            <person name="Wang B."/>
            <person name="Vernick K.D."/>
            <person name="Ribeiro J.M."/>
            <person name="James A.A."/>
            <person name="Michel K."/>
            <person name="Riehle M.A."/>
            <person name="Luckhart S."/>
            <person name="Sharakhov I.V."/>
            <person name="Tu Z."/>
        </authorList>
    </citation>
    <scope>NUCLEOTIDE SEQUENCE [LARGE SCALE GENOMIC DNA]</scope>
    <source>
        <strain evidence="10">Indian</strain>
    </source>
</reference>
<keyword evidence="3 7" id="KW-0378">Hydrolase</keyword>
<dbReference type="SUPFAM" id="SSF53474">
    <property type="entry name" value="alpha/beta-Hydrolases"/>
    <property type="match status" value="1"/>
</dbReference>
<evidence type="ECO:0000256" key="2">
    <source>
        <dbReference type="ARBA" id="ARBA00022729"/>
    </source>
</evidence>
<evidence type="ECO:0000313" key="9">
    <source>
        <dbReference type="EnsemblMetazoa" id="ASTEI09244-PA"/>
    </source>
</evidence>
<dbReference type="VEuPathDB" id="VectorBase:ASTE002604"/>
<evidence type="ECO:0000256" key="5">
    <source>
        <dbReference type="ARBA" id="ARBA00023098"/>
    </source>
</evidence>
<dbReference type="GO" id="GO:0016042">
    <property type="term" value="P:lipid catabolic process"/>
    <property type="evidence" value="ECO:0007669"/>
    <property type="project" value="UniProtKB-KW"/>
</dbReference>
<keyword evidence="10" id="KW-1185">Reference proteome</keyword>
<name>A0A182YLA8_ANOST</name>
<evidence type="ECO:0000256" key="6">
    <source>
        <dbReference type="ARBA" id="ARBA00023180"/>
    </source>
</evidence>
<evidence type="ECO:0000256" key="7">
    <source>
        <dbReference type="PIRNR" id="PIRNR000862"/>
    </source>
</evidence>
<dbReference type="AlphaFoldDB" id="A0A182YLA8"/>
<protein>
    <recommendedName>
        <fullName evidence="7">Lipase</fullName>
    </recommendedName>
</protein>
<dbReference type="Proteomes" id="UP000076408">
    <property type="component" value="Unassembled WGS sequence"/>
</dbReference>
<dbReference type="FunFam" id="3.40.50.1820:FF:000057">
    <property type="entry name" value="Lipase"/>
    <property type="match status" value="1"/>
</dbReference>
<dbReference type="InterPro" id="IPR029058">
    <property type="entry name" value="AB_hydrolase_fold"/>
</dbReference>
<evidence type="ECO:0000256" key="3">
    <source>
        <dbReference type="ARBA" id="ARBA00022801"/>
    </source>
</evidence>
<evidence type="ECO:0000256" key="1">
    <source>
        <dbReference type="ARBA" id="ARBA00010701"/>
    </source>
</evidence>
<keyword evidence="6" id="KW-0325">Glycoprotein</keyword>
<comment type="similarity">
    <text evidence="1 7">Belongs to the AB hydrolase superfamily. Lipase family.</text>
</comment>
<organism evidence="9 10">
    <name type="scientific">Anopheles stephensi</name>
    <name type="common">Indo-Pakistan malaria mosquito</name>
    <dbReference type="NCBI Taxonomy" id="30069"/>
    <lineage>
        <taxon>Eukaryota</taxon>
        <taxon>Metazoa</taxon>
        <taxon>Ecdysozoa</taxon>
        <taxon>Arthropoda</taxon>
        <taxon>Hexapoda</taxon>
        <taxon>Insecta</taxon>
        <taxon>Pterygota</taxon>
        <taxon>Neoptera</taxon>
        <taxon>Endopterygota</taxon>
        <taxon>Diptera</taxon>
        <taxon>Nematocera</taxon>
        <taxon>Culicoidea</taxon>
        <taxon>Culicidae</taxon>
        <taxon>Anophelinae</taxon>
        <taxon>Anopheles</taxon>
    </lineage>
</organism>
<dbReference type="InterPro" id="IPR006693">
    <property type="entry name" value="AB_hydrolase_lipase"/>
</dbReference>
<reference evidence="9" key="2">
    <citation type="submission" date="2020-05" db="UniProtKB">
        <authorList>
            <consortium name="EnsemblMetazoa"/>
        </authorList>
    </citation>
    <scope>IDENTIFICATION</scope>
    <source>
        <strain evidence="9">Indian</strain>
    </source>
</reference>
<dbReference type="OMA" id="CLDAMHT"/>
<dbReference type="Gene3D" id="3.40.50.1820">
    <property type="entry name" value="alpha/beta hydrolase"/>
    <property type="match status" value="1"/>
</dbReference>
<evidence type="ECO:0000256" key="4">
    <source>
        <dbReference type="ARBA" id="ARBA00022963"/>
    </source>
</evidence>
<dbReference type="EnsemblMetazoa" id="ASTEI09244-RA">
    <property type="protein sequence ID" value="ASTEI09244-PA"/>
    <property type="gene ID" value="ASTEI09244"/>
</dbReference>
<feature type="domain" description="Partial AB-hydrolase lipase" evidence="8">
    <location>
        <begin position="66"/>
        <end position="124"/>
    </location>
</feature>
<dbReference type="Pfam" id="PF04083">
    <property type="entry name" value="Abhydro_lipase"/>
    <property type="match status" value="1"/>
</dbReference>
<evidence type="ECO:0000259" key="8">
    <source>
        <dbReference type="Pfam" id="PF04083"/>
    </source>
</evidence>
<keyword evidence="5" id="KW-0443">Lipid metabolism</keyword>
<proteinExistence type="inferred from homology"/>
<dbReference type="PIRSF" id="PIRSF000862">
    <property type="entry name" value="Steryl_ester_lip"/>
    <property type="match status" value="1"/>
</dbReference>
<dbReference type="VEuPathDB" id="VectorBase:ASTEI09244"/>
<keyword evidence="2" id="KW-0732">Signal</keyword>
<dbReference type="InterPro" id="IPR025483">
    <property type="entry name" value="Lipase_euk"/>
</dbReference>
<keyword evidence="4 7" id="KW-0442">Lipid degradation</keyword>